<gene>
    <name evidence="2" type="ORF">ACFFJC_13425</name>
</gene>
<keyword evidence="3" id="KW-1185">Reference proteome</keyword>
<reference evidence="2 3" key="1">
    <citation type="submission" date="2024-09" db="EMBL/GenBank/DDBJ databases">
        <authorList>
            <person name="Sun Q."/>
            <person name="Mori K."/>
        </authorList>
    </citation>
    <scope>NUCLEOTIDE SEQUENCE [LARGE SCALE GENOMIC DNA]</scope>
    <source>
        <strain evidence="2 3">CCM 7706</strain>
    </source>
</reference>
<accession>A0ABV6CXZ7</accession>
<organism evidence="2 3">
    <name type="scientific">Novosphingobium soli</name>
    <dbReference type="NCBI Taxonomy" id="574956"/>
    <lineage>
        <taxon>Bacteria</taxon>
        <taxon>Pseudomonadati</taxon>
        <taxon>Pseudomonadota</taxon>
        <taxon>Alphaproteobacteria</taxon>
        <taxon>Sphingomonadales</taxon>
        <taxon>Sphingomonadaceae</taxon>
        <taxon>Novosphingobium</taxon>
    </lineage>
</organism>
<dbReference type="Proteomes" id="UP001589798">
    <property type="component" value="Unassembled WGS sequence"/>
</dbReference>
<feature type="domain" description="Polysaccharide pyruvyl transferase" evidence="1">
    <location>
        <begin position="41"/>
        <end position="292"/>
    </location>
</feature>
<dbReference type="GO" id="GO:0016740">
    <property type="term" value="F:transferase activity"/>
    <property type="evidence" value="ECO:0007669"/>
    <property type="project" value="UniProtKB-KW"/>
</dbReference>
<dbReference type="Pfam" id="PF04230">
    <property type="entry name" value="PS_pyruv_trans"/>
    <property type="match status" value="1"/>
</dbReference>
<sequence length="332" mass="35644">MPERLNGGNLVGGGALASLTAAFRPHAGRRFALLDFPDHPNVGDSAIWIGELALFREAGGAAPAYVSAFHNLDDADLRAAVPEGPIFLHGGGNFGDVWNHHQDFREGVIARFRDRPIIQLPQSIHFRDPARIAQAARVIAAHPDFTLLVRDLPSLKLAEQQFDCTVRLCPDSALAIGSVRPAPARCEVLALLRTDRESAGALRTPPGVPVEDWLIEETGPVRRAKAAAAIGAWTSGRPRLARVRAYEAAARHRLERGLGQIARGRALVTDRLHVHILALLLGRPHAVIDNSYGKIGRFLDAFTGGSPLVHRATSLDAALAWAQAAATAQEAA</sequence>
<dbReference type="EMBL" id="JBHLWK010000015">
    <property type="protein sequence ID" value="MFC0205268.1"/>
    <property type="molecule type" value="Genomic_DNA"/>
</dbReference>
<comment type="caution">
    <text evidence="2">The sequence shown here is derived from an EMBL/GenBank/DDBJ whole genome shotgun (WGS) entry which is preliminary data.</text>
</comment>
<keyword evidence="2" id="KW-0808">Transferase</keyword>
<dbReference type="InterPro" id="IPR007345">
    <property type="entry name" value="Polysacch_pyruvyl_Trfase"/>
</dbReference>
<protein>
    <submittedName>
        <fullName evidence="2">Polysaccharide pyruvyl transferase family protein</fullName>
    </submittedName>
</protein>
<evidence type="ECO:0000259" key="1">
    <source>
        <dbReference type="Pfam" id="PF04230"/>
    </source>
</evidence>
<dbReference type="RefSeq" id="WP_379487998.1">
    <property type="nucleotide sequence ID" value="NZ_JBHLWK010000015.1"/>
</dbReference>
<evidence type="ECO:0000313" key="2">
    <source>
        <dbReference type="EMBL" id="MFC0205268.1"/>
    </source>
</evidence>
<name>A0ABV6CXZ7_9SPHN</name>
<evidence type="ECO:0000313" key="3">
    <source>
        <dbReference type="Proteomes" id="UP001589798"/>
    </source>
</evidence>
<proteinExistence type="predicted"/>